<protein>
    <recommendedName>
        <fullName evidence="3">Transmembrane protein</fullName>
    </recommendedName>
</protein>
<evidence type="ECO:0000313" key="2">
    <source>
        <dbReference type="Proteomes" id="UP001497480"/>
    </source>
</evidence>
<sequence length="56" mass="6247">MYVNVHDHDFVSSNFVHFGVTFDVASFATTTIAYSLCSCFHHVPSLSLGFFTFHAS</sequence>
<keyword evidence="2" id="KW-1185">Reference proteome</keyword>
<organism evidence="1 2">
    <name type="scientific">Lupinus luteus</name>
    <name type="common">European yellow lupine</name>
    <dbReference type="NCBI Taxonomy" id="3873"/>
    <lineage>
        <taxon>Eukaryota</taxon>
        <taxon>Viridiplantae</taxon>
        <taxon>Streptophyta</taxon>
        <taxon>Embryophyta</taxon>
        <taxon>Tracheophyta</taxon>
        <taxon>Spermatophyta</taxon>
        <taxon>Magnoliopsida</taxon>
        <taxon>eudicotyledons</taxon>
        <taxon>Gunneridae</taxon>
        <taxon>Pentapetalae</taxon>
        <taxon>rosids</taxon>
        <taxon>fabids</taxon>
        <taxon>Fabales</taxon>
        <taxon>Fabaceae</taxon>
        <taxon>Papilionoideae</taxon>
        <taxon>50 kb inversion clade</taxon>
        <taxon>genistoids sensu lato</taxon>
        <taxon>core genistoids</taxon>
        <taxon>Genisteae</taxon>
        <taxon>Lupinus</taxon>
    </lineage>
</organism>
<accession>A0AAV1XZT6</accession>
<comment type="caution">
    <text evidence="1">The sequence shown here is derived from an EMBL/GenBank/DDBJ whole genome shotgun (WGS) entry which is preliminary data.</text>
</comment>
<evidence type="ECO:0008006" key="3">
    <source>
        <dbReference type="Google" id="ProtNLM"/>
    </source>
</evidence>
<evidence type="ECO:0000313" key="1">
    <source>
        <dbReference type="EMBL" id="CAL0326611.1"/>
    </source>
</evidence>
<gene>
    <name evidence="1" type="ORF">LLUT_LOCUS27671</name>
</gene>
<reference evidence="1 2" key="1">
    <citation type="submission" date="2024-03" db="EMBL/GenBank/DDBJ databases">
        <authorList>
            <person name="Martinez-Hernandez J."/>
        </authorList>
    </citation>
    <scope>NUCLEOTIDE SEQUENCE [LARGE SCALE GENOMIC DNA]</scope>
</reference>
<proteinExistence type="predicted"/>
<dbReference type="Proteomes" id="UP001497480">
    <property type="component" value="Unassembled WGS sequence"/>
</dbReference>
<name>A0AAV1XZT6_LUPLU</name>
<dbReference type="AlphaFoldDB" id="A0AAV1XZT6"/>
<dbReference type="EMBL" id="CAXHTB010000019">
    <property type="protein sequence ID" value="CAL0326611.1"/>
    <property type="molecule type" value="Genomic_DNA"/>
</dbReference>